<feature type="chain" id="PRO_5029780810" evidence="2">
    <location>
        <begin position="16"/>
        <end position="70"/>
    </location>
</feature>
<proteinExistence type="predicted"/>
<accession>A0A7J9B033</accession>
<feature type="coiled-coil region" evidence="1">
    <location>
        <begin position="27"/>
        <end position="54"/>
    </location>
</feature>
<keyword evidence="4" id="KW-1185">Reference proteome</keyword>
<evidence type="ECO:0000313" key="3">
    <source>
        <dbReference type="EMBL" id="MBA0729688.1"/>
    </source>
</evidence>
<evidence type="ECO:0000313" key="4">
    <source>
        <dbReference type="Proteomes" id="UP000593574"/>
    </source>
</evidence>
<keyword evidence="1" id="KW-0175">Coiled coil</keyword>
<dbReference type="Proteomes" id="UP000593574">
    <property type="component" value="Unassembled WGS sequence"/>
</dbReference>
<name>A0A7J9B033_9ROSI</name>
<reference evidence="3 4" key="1">
    <citation type="journal article" date="2019" name="Genome Biol. Evol.">
        <title>Insights into the evolution of the New World diploid cottons (Gossypium, subgenus Houzingenia) based on genome sequencing.</title>
        <authorList>
            <person name="Grover C.E."/>
            <person name="Arick M.A. 2nd"/>
            <person name="Thrash A."/>
            <person name="Conover J.L."/>
            <person name="Sanders W.S."/>
            <person name="Peterson D.G."/>
            <person name="Frelichowski J.E."/>
            <person name="Scheffler J.A."/>
            <person name="Scheffler B.E."/>
            <person name="Wendel J.F."/>
        </authorList>
    </citation>
    <scope>NUCLEOTIDE SEQUENCE [LARGE SCALE GENOMIC DNA]</scope>
    <source>
        <strain evidence="3">4</strain>
        <tissue evidence="3">Leaf</tissue>
    </source>
</reference>
<gene>
    <name evidence="3" type="ORF">Golax_025526</name>
</gene>
<comment type="caution">
    <text evidence="3">The sequence shown here is derived from an EMBL/GenBank/DDBJ whole genome shotgun (WGS) entry which is preliminary data.</text>
</comment>
<sequence length="70" mass="7970">MPDALQAWLLTYAVAYRLMVSLYSTSEDEANIQNEEASEDYGRLEHDYQKFLSECGISKWGYWRGGSPGA</sequence>
<feature type="signal peptide" evidence="2">
    <location>
        <begin position="1"/>
        <end position="15"/>
    </location>
</feature>
<keyword evidence="2" id="KW-0732">Signal</keyword>
<evidence type="ECO:0000256" key="2">
    <source>
        <dbReference type="SAM" id="SignalP"/>
    </source>
</evidence>
<dbReference type="EMBL" id="JABEZV010439152">
    <property type="protein sequence ID" value="MBA0729688.1"/>
    <property type="molecule type" value="Genomic_DNA"/>
</dbReference>
<organism evidence="3 4">
    <name type="scientific">Gossypium laxum</name>
    <dbReference type="NCBI Taxonomy" id="34288"/>
    <lineage>
        <taxon>Eukaryota</taxon>
        <taxon>Viridiplantae</taxon>
        <taxon>Streptophyta</taxon>
        <taxon>Embryophyta</taxon>
        <taxon>Tracheophyta</taxon>
        <taxon>Spermatophyta</taxon>
        <taxon>Magnoliopsida</taxon>
        <taxon>eudicotyledons</taxon>
        <taxon>Gunneridae</taxon>
        <taxon>Pentapetalae</taxon>
        <taxon>rosids</taxon>
        <taxon>malvids</taxon>
        <taxon>Malvales</taxon>
        <taxon>Malvaceae</taxon>
        <taxon>Malvoideae</taxon>
        <taxon>Gossypium</taxon>
    </lineage>
</organism>
<protein>
    <submittedName>
        <fullName evidence="3">Uncharacterized protein</fullName>
    </submittedName>
</protein>
<evidence type="ECO:0000256" key="1">
    <source>
        <dbReference type="SAM" id="Coils"/>
    </source>
</evidence>
<dbReference type="AlphaFoldDB" id="A0A7J9B033"/>